<dbReference type="Gene3D" id="3.40.630.30">
    <property type="match status" value="1"/>
</dbReference>
<organism evidence="2 3">
    <name type="scientific">Actinocatenispora sera</name>
    <dbReference type="NCBI Taxonomy" id="390989"/>
    <lineage>
        <taxon>Bacteria</taxon>
        <taxon>Bacillati</taxon>
        <taxon>Actinomycetota</taxon>
        <taxon>Actinomycetes</taxon>
        <taxon>Micromonosporales</taxon>
        <taxon>Micromonosporaceae</taxon>
        <taxon>Actinocatenispora</taxon>
    </lineage>
</organism>
<dbReference type="InterPro" id="IPR051908">
    <property type="entry name" value="Ribosomal_N-acetyltransferase"/>
</dbReference>
<dbReference type="AlphaFoldDB" id="A0A810LA56"/>
<dbReference type="GO" id="GO:1990189">
    <property type="term" value="F:protein N-terminal-serine acetyltransferase activity"/>
    <property type="evidence" value="ECO:0007669"/>
    <property type="project" value="TreeGrafter"/>
</dbReference>
<protein>
    <submittedName>
        <fullName evidence="2">N-acetyltransferase</fullName>
    </submittedName>
</protein>
<dbReference type="PANTHER" id="PTHR43441">
    <property type="entry name" value="RIBOSOMAL-PROTEIN-SERINE ACETYLTRANSFERASE"/>
    <property type="match status" value="1"/>
</dbReference>
<dbReference type="EMBL" id="AP023354">
    <property type="protein sequence ID" value="BCJ32450.1"/>
    <property type="molecule type" value="Genomic_DNA"/>
</dbReference>
<dbReference type="PROSITE" id="PS51186">
    <property type="entry name" value="GNAT"/>
    <property type="match status" value="1"/>
</dbReference>
<dbReference type="GO" id="GO:0005737">
    <property type="term" value="C:cytoplasm"/>
    <property type="evidence" value="ECO:0007669"/>
    <property type="project" value="TreeGrafter"/>
</dbReference>
<proteinExistence type="predicted"/>
<evidence type="ECO:0000313" key="2">
    <source>
        <dbReference type="EMBL" id="BCJ32450.1"/>
    </source>
</evidence>
<evidence type="ECO:0000259" key="1">
    <source>
        <dbReference type="PROSITE" id="PS51186"/>
    </source>
</evidence>
<dbReference type="KEGG" id="aser:Asera_65580"/>
<dbReference type="InterPro" id="IPR016181">
    <property type="entry name" value="Acyl_CoA_acyltransferase"/>
</dbReference>
<evidence type="ECO:0000313" key="3">
    <source>
        <dbReference type="Proteomes" id="UP000680750"/>
    </source>
</evidence>
<accession>A0A810LA56</accession>
<gene>
    <name evidence="2" type="ORF">Asera_65580</name>
</gene>
<keyword evidence="3" id="KW-1185">Reference proteome</keyword>
<dbReference type="Proteomes" id="UP000680750">
    <property type="component" value="Chromosome"/>
</dbReference>
<dbReference type="SUPFAM" id="SSF55729">
    <property type="entry name" value="Acyl-CoA N-acyltransferases (Nat)"/>
    <property type="match status" value="1"/>
</dbReference>
<feature type="domain" description="N-acetyltransferase" evidence="1">
    <location>
        <begin position="41"/>
        <end position="202"/>
    </location>
</feature>
<sequence length="226" mass="24915">MAGRRADIARRADRSVGMMAAMAEERPLELRPRYPIRTPRLLLRPVTADDVDAMVAYRGRADVCRYLPFEPMDRAEVVESIATRWTTTALTDAGQALLLGVELIATGGLIGDLVLFFHSREHRGGELGYVINPDFAGQGYATEAAAALLDLAFDGLGLHRVVARLDERNDASARMARRLGMRQEARLVQNELFKGEWATELDFALLASEWPAHRDRLAAATAAAAR</sequence>
<dbReference type="Pfam" id="PF13302">
    <property type="entry name" value="Acetyltransf_3"/>
    <property type="match status" value="1"/>
</dbReference>
<dbReference type="PANTHER" id="PTHR43441:SF11">
    <property type="entry name" value="RIBOSOMAL-PROTEIN-SERINE ACETYLTRANSFERASE"/>
    <property type="match status" value="1"/>
</dbReference>
<reference evidence="2" key="1">
    <citation type="submission" date="2020-08" db="EMBL/GenBank/DDBJ databases">
        <title>Whole genome shotgun sequence of Actinocatenispora sera NBRC 101916.</title>
        <authorList>
            <person name="Komaki H."/>
            <person name="Tamura T."/>
        </authorList>
    </citation>
    <scope>NUCLEOTIDE SEQUENCE</scope>
    <source>
        <strain evidence="2">NBRC 101916</strain>
    </source>
</reference>
<dbReference type="InterPro" id="IPR000182">
    <property type="entry name" value="GNAT_dom"/>
</dbReference>
<dbReference type="GO" id="GO:0008999">
    <property type="term" value="F:protein-N-terminal-alanine acetyltransferase activity"/>
    <property type="evidence" value="ECO:0007669"/>
    <property type="project" value="TreeGrafter"/>
</dbReference>
<name>A0A810LA56_9ACTN</name>